<dbReference type="GO" id="GO:0016491">
    <property type="term" value="F:oxidoreductase activity"/>
    <property type="evidence" value="ECO:0007669"/>
    <property type="project" value="UniProtKB-KW"/>
</dbReference>
<evidence type="ECO:0000313" key="3">
    <source>
        <dbReference type="EMBL" id="PWU93157.1"/>
    </source>
</evidence>
<dbReference type="InterPro" id="IPR036291">
    <property type="entry name" value="NAD(P)-bd_dom_sf"/>
</dbReference>
<dbReference type="PANTHER" id="PTHR43639:SF1">
    <property type="entry name" value="SHORT-CHAIN DEHYDROGENASE_REDUCTASE FAMILY PROTEIN"/>
    <property type="match status" value="1"/>
</dbReference>
<dbReference type="Pfam" id="PF00106">
    <property type="entry name" value="adh_short"/>
    <property type="match status" value="1"/>
</dbReference>
<protein>
    <submittedName>
        <fullName evidence="3">Pteridine reductase 1</fullName>
    </submittedName>
</protein>
<dbReference type="AlphaFoldDB" id="A0A2V2V9H9"/>
<comment type="similarity">
    <text evidence="1">Belongs to the short-chain dehydrogenases/reductases (SDR) family.</text>
</comment>
<dbReference type="VEuPathDB" id="TriTrypDB:C3747_302g57"/>
<dbReference type="Gene3D" id="3.40.50.720">
    <property type="entry name" value="NAD(P)-binding Rossmann-like Domain"/>
    <property type="match status" value="1"/>
</dbReference>
<dbReference type="VEuPathDB" id="TriTrypDB:TcCL_Unassigned06192"/>
<dbReference type="EMBL" id="PRFC01000302">
    <property type="protein sequence ID" value="PWU93157.1"/>
    <property type="molecule type" value="Genomic_DNA"/>
</dbReference>
<dbReference type="Proteomes" id="UP000246078">
    <property type="component" value="Unassembled WGS sequence"/>
</dbReference>
<dbReference type="SUPFAM" id="SSF51735">
    <property type="entry name" value="NAD(P)-binding Rossmann-fold domains"/>
    <property type="match status" value="1"/>
</dbReference>
<evidence type="ECO:0000256" key="1">
    <source>
        <dbReference type="ARBA" id="ARBA00006484"/>
    </source>
</evidence>
<dbReference type="PANTHER" id="PTHR43639">
    <property type="entry name" value="OXIDOREDUCTASE, SHORT-CHAIN DEHYDROGENASE/REDUCTASE FAMILY (AFU_ORTHOLOGUE AFUA_5G02870)"/>
    <property type="match status" value="1"/>
</dbReference>
<name>A0A2V2V9H9_TRYCR</name>
<accession>A0A2V2V9H9</accession>
<evidence type="ECO:0000256" key="2">
    <source>
        <dbReference type="ARBA" id="ARBA00023002"/>
    </source>
</evidence>
<keyword evidence="2" id="KW-0560">Oxidoreductase</keyword>
<sequence length="170" mass="17970">MNETSHEASECPAAIITGGARRIGHSIAVRLHQQGFRVVVHYRHSEGAAQRLVAELNAARAGSAVLCRGDLSLGSSLLDCCEDIIDCSFRAFGRCDVLVNNASAYYPTPLLPGDDTNGAADAKPIDAQVAELFGSNVVAPLFLIRAFARRQGEGVRGGAATCRRSTFATP</sequence>
<proteinExistence type="inferred from homology"/>
<dbReference type="PRINTS" id="PR00081">
    <property type="entry name" value="GDHRDH"/>
</dbReference>
<reference evidence="3 4" key="1">
    <citation type="journal article" date="2018" name="Microb. Genom.">
        <title>Expanding an expanded genome: long-read sequencing of Trypanosoma cruzi.</title>
        <authorList>
            <person name="Berna L."/>
            <person name="Rodriguez M."/>
            <person name="Chiribao M.L."/>
            <person name="Parodi-Talice A."/>
            <person name="Pita S."/>
            <person name="Rijo G."/>
            <person name="Alvarez-Valin F."/>
            <person name="Robello C."/>
        </authorList>
    </citation>
    <scope>NUCLEOTIDE SEQUENCE [LARGE SCALE GENOMIC DNA]</scope>
    <source>
        <strain evidence="3 4">TCC</strain>
    </source>
</reference>
<organism evidence="3 4">
    <name type="scientific">Trypanosoma cruzi</name>
    <dbReference type="NCBI Taxonomy" id="5693"/>
    <lineage>
        <taxon>Eukaryota</taxon>
        <taxon>Discoba</taxon>
        <taxon>Euglenozoa</taxon>
        <taxon>Kinetoplastea</taxon>
        <taxon>Metakinetoplastina</taxon>
        <taxon>Trypanosomatida</taxon>
        <taxon>Trypanosomatidae</taxon>
        <taxon>Trypanosoma</taxon>
        <taxon>Schizotrypanum</taxon>
    </lineage>
</organism>
<evidence type="ECO:0000313" key="4">
    <source>
        <dbReference type="Proteomes" id="UP000246078"/>
    </source>
</evidence>
<comment type="caution">
    <text evidence="3">The sequence shown here is derived from an EMBL/GenBank/DDBJ whole genome shotgun (WGS) entry which is preliminary data.</text>
</comment>
<dbReference type="InterPro" id="IPR002347">
    <property type="entry name" value="SDR_fam"/>
</dbReference>
<gene>
    <name evidence="3" type="ORF">C3747_302g57</name>
</gene>